<dbReference type="AlphaFoldDB" id="A0AA35X5G9"/>
<reference evidence="11" key="1">
    <citation type="submission" date="2023-03" db="EMBL/GenBank/DDBJ databases">
        <authorList>
            <person name="Steffen K."/>
            <person name="Cardenas P."/>
        </authorList>
    </citation>
    <scope>NUCLEOTIDE SEQUENCE</scope>
</reference>
<keyword evidence="4 10" id="KW-0812">Transmembrane</keyword>
<dbReference type="GO" id="GO:0006122">
    <property type="term" value="P:mitochondrial electron transport, ubiquinol to cytochrome c"/>
    <property type="evidence" value="ECO:0007669"/>
    <property type="project" value="TreeGrafter"/>
</dbReference>
<keyword evidence="6 10" id="KW-1133">Transmembrane helix</keyword>
<keyword evidence="7 9" id="KW-0408">Iron</keyword>
<evidence type="ECO:0000256" key="2">
    <source>
        <dbReference type="ARBA" id="ARBA00006488"/>
    </source>
</evidence>
<dbReference type="PANTHER" id="PTHR10266:SF3">
    <property type="entry name" value="CYTOCHROME C1, HEME PROTEIN, MITOCHONDRIAL"/>
    <property type="match status" value="1"/>
</dbReference>
<dbReference type="GO" id="GO:0020037">
    <property type="term" value="F:heme binding"/>
    <property type="evidence" value="ECO:0007669"/>
    <property type="project" value="InterPro"/>
</dbReference>
<keyword evidence="5 9" id="KW-0479">Metal-binding</keyword>
<comment type="caution">
    <text evidence="11">The sequence shown here is derived from an EMBL/GenBank/DDBJ whole genome shotgun (WGS) entry which is preliminary data.</text>
</comment>
<dbReference type="InterPro" id="IPR036909">
    <property type="entry name" value="Cyt_c-like_dom_sf"/>
</dbReference>
<evidence type="ECO:0000256" key="6">
    <source>
        <dbReference type="ARBA" id="ARBA00022989"/>
    </source>
</evidence>
<evidence type="ECO:0000313" key="12">
    <source>
        <dbReference type="Proteomes" id="UP001174909"/>
    </source>
</evidence>
<evidence type="ECO:0000256" key="9">
    <source>
        <dbReference type="PIRSR" id="PIRSR602326-1"/>
    </source>
</evidence>
<organism evidence="11 12">
    <name type="scientific">Geodia barretti</name>
    <name type="common">Barrett's horny sponge</name>
    <dbReference type="NCBI Taxonomy" id="519541"/>
    <lineage>
        <taxon>Eukaryota</taxon>
        <taxon>Metazoa</taxon>
        <taxon>Porifera</taxon>
        <taxon>Demospongiae</taxon>
        <taxon>Heteroscleromorpha</taxon>
        <taxon>Tetractinellida</taxon>
        <taxon>Astrophorina</taxon>
        <taxon>Geodiidae</taxon>
        <taxon>Geodia</taxon>
    </lineage>
</organism>
<comment type="subcellular location">
    <subcellularLocation>
        <location evidence="1">Membrane</location>
    </subcellularLocation>
</comment>
<name>A0AA35X5G9_GEOBA</name>
<dbReference type="GO" id="GO:0016020">
    <property type="term" value="C:membrane"/>
    <property type="evidence" value="ECO:0007669"/>
    <property type="project" value="UniProtKB-SubCell"/>
</dbReference>
<feature type="transmembrane region" description="Helical" evidence="10">
    <location>
        <begin position="54"/>
        <end position="75"/>
    </location>
</feature>
<accession>A0AA35X5G9</accession>
<dbReference type="GO" id="GO:0046872">
    <property type="term" value="F:metal ion binding"/>
    <property type="evidence" value="ECO:0007669"/>
    <property type="project" value="UniProtKB-KW"/>
</dbReference>
<evidence type="ECO:0000256" key="5">
    <source>
        <dbReference type="ARBA" id="ARBA00022723"/>
    </source>
</evidence>
<comment type="similarity">
    <text evidence="2">Belongs to the cytochrome c family.</text>
</comment>
<evidence type="ECO:0000256" key="3">
    <source>
        <dbReference type="ARBA" id="ARBA00022617"/>
    </source>
</evidence>
<dbReference type="PANTHER" id="PTHR10266">
    <property type="entry name" value="CYTOCHROME C1"/>
    <property type="match status" value="1"/>
</dbReference>
<feature type="binding site" description="covalent" evidence="9">
    <location>
        <position position="115"/>
    </location>
    <ligand>
        <name>heme c</name>
        <dbReference type="ChEBI" id="CHEBI:61717"/>
    </ligand>
</feature>
<dbReference type="EMBL" id="CASHTH010003016">
    <property type="protein sequence ID" value="CAI8038875.1"/>
    <property type="molecule type" value="Genomic_DNA"/>
</dbReference>
<dbReference type="GO" id="GO:0009055">
    <property type="term" value="F:electron transfer activity"/>
    <property type="evidence" value="ECO:0007669"/>
    <property type="project" value="InterPro"/>
</dbReference>
<sequence length="185" mass="20298">MRSVEVAEVKGLKKMAANWQRAANGLRAGYRWFTGGQSLRVTGSRGKAGRSPMFYGAVAAAGVVAGYSVVSVAAAEAELHPPKYAWSHKGLLSALDHQSIRRGYLVYKEVCSACHSMQYISFRNLVGVSHTENEARVLAEEVCCCSTLHNQDNIRQNSSDLNECPVGQFSCFMCCPDWGGRVWFL</sequence>
<evidence type="ECO:0000313" key="11">
    <source>
        <dbReference type="EMBL" id="CAI8038875.1"/>
    </source>
</evidence>
<keyword evidence="12" id="KW-1185">Reference proteome</keyword>
<feature type="binding site" description="covalent" evidence="9">
    <location>
        <position position="111"/>
    </location>
    <ligand>
        <name>heme c</name>
        <dbReference type="ChEBI" id="CHEBI:61717"/>
    </ligand>
</feature>
<evidence type="ECO:0000256" key="10">
    <source>
        <dbReference type="SAM" id="Phobius"/>
    </source>
</evidence>
<evidence type="ECO:0000256" key="7">
    <source>
        <dbReference type="ARBA" id="ARBA00023004"/>
    </source>
</evidence>
<dbReference type="Pfam" id="PF02167">
    <property type="entry name" value="Cytochrom_C1"/>
    <property type="match status" value="1"/>
</dbReference>
<dbReference type="SUPFAM" id="SSF46626">
    <property type="entry name" value="Cytochrome c"/>
    <property type="match status" value="1"/>
</dbReference>
<evidence type="ECO:0000256" key="4">
    <source>
        <dbReference type="ARBA" id="ARBA00022692"/>
    </source>
</evidence>
<dbReference type="Proteomes" id="UP001174909">
    <property type="component" value="Unassembled WGS sequence"/>
</dbReference>
<keyword evidence="3 9" id="KW-0349">Heme</keyword>
<dbReference type="PRINTS" id="PR00603">
    <property type="entry name" value="CYTOCHROMEC1"/>
</dbReference>
<evidence type="ECO:0000256" key="8">
    <source>
        <dbReference type="ARBA" id="ARBA00023136"/>
    </source>
</evidence>
<comment type="cofactor">
    <cofactor evidence="9">
        <name>heme c</name>
        <dbReference type="ChEBI" id="CHEBI:61717"/>
    </cofactor>
    <text evidence="9">Binds 1 heme c group covalently per subunit.</text>
</comment>
<proteinExistence type="inferred from homology"/>
<protein>
    <submittedName>
        <fullName evidence="11">Cytochrome c1, heme protein, mitochondrial</fullName>
    </submittedName>
</protein>
<evidence type="ECO:0000256" key="1">
    <source>
        <dbReference type="ARBA" id="ARBA00004370"/>
    </source>
</evidence>
<feature type="binding site" description="covalent" evidence="9">
    <location>
        <position position="114"/>
    </location>
    <ligand>
        <name>heme c</name>
        <dbReference type="ChEBI" id="CHEBI:61717"/>
    </ligand>
</feature>
<gene>
    <name evidence="11" type="ORF">GBAR_LOCUS21662</name>
</gene>
<keyword evidence="8 10" id="KW-0472">Membrane</keyword>
<dbReference type="Gene3D" id="1.10.760.10">
    <property type="entry name" value="Cytochrome c-like domain"/>
    <property type="match status" value="1"/>
</dbReference>
<dbReference type="InterPro" id="IPR002326">
    <property type="entry name" value="Cyt_c1"/>
</dbReference>
<dbReference type="GO" id="GO:0005739">
    <property type="term" value="C:mitochondrion"/>
    <property type="evidence" value="ECO:0007669"/>
    <property type="project" value="GOC"/>
</dbReference>